<gene>
    <name evidence="1" type="ORF">GCM10011389_01090</name>
</gene>
<name>A0ABQ1PJ45_9BACI</name>
<evidence type="ECO:0000313" key="1">
    <source>
        <dbReference type="EMBL" id="GGC97736.1"/>
    </source>
</evidence>
<sequence length="60" mass="6916">MHIQTKAEVEIYSINANGQRSLFFEDDYPEINDKALQSSSRDQLDMLVSDITSPIKREKV</sequence>
<comment type="caution">
    <text evidence="1">The sequence shown here is derived from an EMBL/GenBank/DDBJ whole genome shotgun (WGS) entry which is preliminary data.</text>
</comment>
<dbReference type="EMBL" id="BMIN01000001">
    <property type="protein sequence ID" value="GGC97736.1"/>
    <property type="molecule type" value="Genomic_DNA"/>
</dbReference>
<proteinExistence type="predicted"/>
<accession>A0ABQ1PJ45</accession>
<reference evidence="2" key="1">
    <citation type="journal article" date="2019" name="Int. J. Syst. Evol. Microbiol.">
        <title>The Global Catalogue of Microorganisms (GCM) 10K type strain sequencing project: providing services to taxonomists for standard genome sequencing and annotation.</title>
        <authorList>
            <consortium name="The Broad Institute Genomics Platform"/>
            <consortium name="The Broad Institute Genome Sequencing Center for Infectious Disease"/>
            <person name="Wu L."/>
            <person name="Ma J."/>
        </authorList>
    </citation>
    <scope>NUCLEOTIDE SEQUENCE [LARGE SCALE GENOMIC DNA]</scope>
    <source>
        <strain evidence="2">CGMCC 1.15353</strain>
    </source>
</reference>
<organism evidence="1 2">
    <name type="scientific">Pontibacillus salipaludis</name>
    <dbReference type="NCBI Taxonomy" id="1697394"/>
    <lineage>
        <taxon>Bacteria</taxon>
        <taxon>Bacillati</taxon>
        <taxon>Bacillota</taxon>
        <taxon>Bacilli</taxon>
        <taxon>Bacillales</taxon>
        <taxon>Bacillaceae</taxon>
        <taxon>Pontibacillus</taxon>
    </lineage>
</organism>
<dbReference type="Proteomes" id="UP000642571">
    <property type="component" value="Unassembled WGS sequence"/>
</dbReference>
<keyword evidence="2" id="KW-1185">Reference proteome</keyword>
<protein>
    <submittedName>
        <fullName evidence="1">Uncharacterized protein</fullName>
    </submittedName>
</protein>
<evidence type="ECO:0000313" key="2">
    <source>
        <dbReference type="Proteomes" id="UP000642571"/>
    </source>
</evidence>